<evidence type="ECO:0000313" key="2">
    <source>
        <dbReference type="EMBL" id="EMD86753.1"/>
    </source>
</evidence>
<name>M2UFI4_COCH5</name>
<organism evidence="2 3">
    <name type="scientific">Cochliobolus heterostrophus (strain C5 / ATCC 48332 / race O)</name>
    <name type="common">Southern corn leaf blight fungus</name>
    <name type="synonym">Bipolaris maydis</name>
    <dbReference type="NCBI Taxonomy" id="701091"/>
    <lineage>
        <taxon>Eukaryota</taxon>
        <taxon>Fungi</taxon>
        <taxon>Dikarya</taxon>
        <taxon>Ascomycota</taxon>
        <taxon>Pezizomycotina</taxon>
        <taxon>Dothideomycetes</taxon>
        <taxon>Pleosporomycetidae</taxon>
        <taxon>Pleosporales</taxon>
        <taxon>Pleosporineae</taxon>
        <taxon>Pleosporaceae</taxon>
        <taxon>Bipolaris</taxon>
    </lineage>
</organism>
<dbReference type="OrthoDB" id="3695102at2759"/>
<evidence type="ECO:0000313" key="3">
    <source>
        <dbReference type="Proteomes" id="UP000016936"/>
    </source>
</evidence>
<dbReference type="EMBL" id="KB445584">
    <property type="protein sequence ID" value="EMD86753.1"/>
    <property type="molecule type" value="Genomic_DNA"/>
</dbReference>
<gene>
    <name evidence="2" type="ORF">COCHEDRAFT_1218291</name>
</gene>
<dbReference type="HOGENOM" id="CLU_083353_0_0_1"/>
<sequence>MEATADIDIIWPLQDDSCLTANAEAYVDDYVQAIEFEQYFDSTLMGSDTLYPDLYGATVDWEPVLQRNLQMDIKENPRKRMLEPMSSPSRKRARTSPTKPSKPILSLDCTFAPQSCTPQRFVSAPQSRTPLSFSLDSSTTFTSSTYFERTSARFYQDPFSSQVYDRHKTYNHQPQSHAQPPSGPPVATYWPGFSGYQPAWTPTYREPYGCYNFEDMCQTSVSRSIYSAISNSNGNSGHFANAARTNGPMMIPEPSGDTRSAFTDALESCLLRVQERVLRLQETVLAEKGSIEEMLQLAALLRSQH</sequence>
<accession>M2UFI4</accession>
<reference evidence="2 3" key="1">
    <citation type="journal article" date="2012" name="PLoS Pathog.">
        <title>Diverse lifestyles and strategies of plant pathogenesis encoded in the genomes of eighteen Dothideomycetes fungi.</title>
        <authorList>
            <person name="Ohm R.A."/>
            <person name="Feau N."/>
            <person name="Henrissat B."/>
            <person name="Schoch C.L."/>
            <person name="Horwitz B.A."/>
            <person name="Barry K.W."/>
            <person name="Condon B.J."/>
            <person name="Copeland A.C."/>
            <person name="Dhillon B."/>
            <person name="Glaser F."/>
            <person name="Hesse C.N."/>
            <person name="Kosti I."/>
            <person name="LaButti K."/>
            <person name="Lindquist E.A."/>
            <person name="Lucas S."/>
            <person name="Salamov A.A."/>
            <person name="Bradshaw R.E."/>
            <person name="Ciuffetti L."/>
            <person name="Hamelin R.C."/>
            <person name="Kema G.H.J."/>
            <person name="Lawrence C."/>
            <person name="Scott J.A."/>
            <person name="Spatafora J.W."/>
            <person name="Turgeon B.G."/>
            <person name="de Wit P.J.G.M."/>
            <person name="Zhong S."/>
            <person name="Goodwin S.B."/>
            <person name="Grigoriev I.V."/>
        </authorList>
    </citation>
    <scope>NUCLEOTIDE SEQUENCE [LARGE SCALE GENOMIC DNA]</scope>
    <source>
        <strain evidence="3">C5 / ATCC 48332 / race O</strain>
    </source>
</reference>
<reference evidence="3" key="2">
    <citation type="journal article" date="2013" name="PLoS Genet.">
        <title>Comparative genome structure, secondary metabolite, and effector coding capacity across Cochliobolus pathogens.</title>
        <authorList>
            <person name="Condon B.J."/>
            <person name="Leng Y."/>
            <person name="Wu D."/>
            <person name="Bushley K.E."/>
            <person name="Ohm R.A."/>
            <person name="Otillar R."/>
            <person name="Martin J."/>
            <person name="Schackwitz W."/>
            <person name="Grimwood J."/>
            <person name="MohdZainudin N."/>
            <person name="Xue C."/>
            <person name="Wang R."/>
            <person name="Manning V.A."/>
            <person name="Dhillon B."/>
            <person name="Tu Z.J."/>
            <person name="Steffenson B.J."/>
            <person name="Salamov A."/>
            <person name="Sun H."/>
            <person name="Lowry S."/>
            <person name="LaButti K."/>
            <person name="Han J."/>
            <person name="Copeland A."/>
            <person name="Lindquist E."/>
            <person name="Barry K."/>
            <person name="Schmutz J."/>
            <person name="Baker S.E."/>
            <person name="Ciuffetti L.M."/>
            <person name="Grigoriev I.V."/>
            <person name="Zhong S."/>
            <person name="Turgeon B.G."/>
        </authorList>
    </citation>
    <scope>NUCLEOTIDE SEQUENCE [LARGE SCALE GENOMIC DNA]</scope>
    <source>
        <strain evidence="3">C5 / ATCC 48332 / race O</strain>
    </source>
</reference>
<dbReference type="AlphaFoldDB" id="M2UFI4"/>
<dbReference type="Proteomes" id="UP000016936">
    <property type="component" value="Unassembled WGS sequence"/>
</dbReference>
<feature type="region of interest" description="Disordered" evidence="1">
    <location>
        <begin position="73"/>
        <end position="101"/>
    </location>
</feature>
<feature type="compositionally biased region" description="Basic and acidic residues" evidence="1">
    <location>
        <begin position="73"/>
        <end position="82"/>
    </location>
</feature>
<proteinExistence type="predicted"/>
<keyword evidence="3" id="KW-1185">Reference proteome</keyword>
<protein>
    <submittedName>
        <fullName evidence="2">Uncharacterized protein</fullName>
    </submittedName>
</protein>
<evidence type="ECO:0000256" key="1">
    <source>
        <dbReference type="SAM" id="MobiDB-lite"/>
    </source>
</evidence>